<dbReference type="AlphaFoldDB" id="A0A916X9C4"/>
<reference evidence="1" key="1">
    <citation type="journal article" date="2014" name="Int. J. Syst. Evol. Microbiol.">
        <title>Complete genome sequence of Corynebacterium casei LMG S-19264T (=DSM 44701T), isolated from a smear-ripened cheese.</title>
        <authorList>
            <consortium name="US DOE Joint Genome Institute (JGI-PGF)"/>
            <person name="Walter F."/>
            <person name="Albersmeier A."/>
            <person name="Kalinowski J."/>
            <person name="Ruckert C."/>
        </authorList>
    </citation>
    <scope>NUCLEOTIDE SEQUENCE</scope>
    <source>
        <strain evidence="1">CGMCC 1.15478</strain>
    </source>
</reference>
<proteinExistence type="predicted"/>
<gene>
    <name evidence="1" type="ORF">GCM10011410_01800</name>
</gene>
<dbReference type="EMBL" id="BMJH01000001">
    <property type="protein sequence ID" value="GGC53092.1"/>
    <property type="molecule type" value="Genomic_DNA"/>
</dbReference>
<accession>A0A916X9C4</accession>
<dbReference type="Proteomes" id="UP000641514">
    <property type="component" value="Unassembled WGS sequence"/>
</dbReference>
<organism evidence="1 2">
    <name type="scientific">Hoyosella rhizosphaerae</name>
    <dbReference type="NCBI Taxonomy" id="1755582"/>
    <lineage>
        <taxon>Bacteria</taxon>
        <taxon>Bacillati</taxon>
        <taxon>Actinomycetota</taxon>
        <taxon>Actinomycetes</taxon>
        <taxon>Mycobacteriales</taxon>
        <taxon>Hoyosellaceae</taxon>
        <taxon>Hoyosella</taxon>
    </lineage>
</organism>
<dbReference type="Gene3D" id="1.10.287.1060">
    <property type="entry name" value="ESAT-6-like"/>
    <property type="match status" value="1"/>
</dbReference>
<evidence type="ECO:0000313" key="1">
    <source>
        <dbReference type="EMBL" id="GGC53092.1"/>
    </source>
</evidence>
<evidence type="ECO:0000313" key="2">
    <source>
        <dbReference type="Proteomes" id="UP000641514"/>
    </source>
</evidence>
<name>A0A916X9C4_9ACTN</name>
<comment type="caution">
    <text evidence="1">The sequence shown here is derived from an EMBL/GenBank/DDBJ whole genome shotgun (WGS) entry which is preliminary data.</text>
</comment>
<protein>
    <submittedName>
        <fullName evidence="1">Uncharacterized protein</fullName>
    </submittedName>
</protein>
<reference evidence="1" key="2">
    <citation type="submission" date="2020-09" db="EMBL/GenBank/DDBJ databases">
        <authorList>
            <person name="Sun Q."/>
            <person name="Zhou Y."/>
        </authorList>
    </citation>
    <scope>NUCLEOTIDE SEQUENCE</scope>
    <source>
        <strain evidence="1">CGMCC 1.15478</strain>
    </source>
</reference>
<keyword evidence="2" id="KW-1185">Reference proteome</keyword>
<dbReference type="RefSeq" id="WP_188669780.1">
    <property type="nucleotide sequence ID" value="NZ_BMJH01000001.1"/>
</dbReference>
<sequence>MNELEVSSQELQRIGGILGEVASTMAQASRELGRARVFDLGSHTLASAAQNFHERWEHGVTELSKASDLMSEGISKTAKLYAAAERAHTGMYRPGGDR</sequence>